<keyword evidence="7" id="KW-0627">Porphyrin biosynthesis</keyword>
<dbReference type="PANTHER" id="PTHR10755">
    <property type="entry name" value="COPROPORPHYRINOGEN III OXIDASE, MITOCHONDRIAL"/>
    <property type="match status" value="1"/>
</dbReference>
<dbReference type="Proteomes" id="UP000490060">
    <property type="component" value="Unassembled WGS sequence"/>
</dbReference>
<dbReference type="NCBIfam" id="NF003727">
    <property type="entry name" value="PRK05330.1"/>
    <property type="match status" value="1"/>
</dbReference>
<dbReference type="SUPFAM" id="SSF102886">
    <property type="entry name" value="Coproporphyrinogen III oxidase"/>
    <property type="match status" value="1"/>
</dbReference>
<evidence type="ECO:0000256" key="1">
    <source>
        <dbReference type="ARBA" id="ARBA00005168"/>
    </source>
</evidence>
<evidence type="ECO:0000313" key="9">
    <source>
        <dbReference type="Proteomes" id="UP000490060"/>
    </source>
</evidence>
<accession>A0A2I2LFJ2</accession>
<protein>
    <recommendedName>
        <fullName evidence="4">coproporphyrinogen oxidase</fullName>
        <ecNumber evidence="4">1.3.3.3</ecNumber>
    </recommendedName>
</protein>
<comment type="pathway">
    <text evidence="1">Porphyrin-containing compound metabolism; protoporphyrin-IX biosynthesis; protoporphyrinogen-IX from coproporphyrinogen-III (O2 route): step 1/1.</text>
</comment>
<keyword evidence="5 8" id="KW-0560">Oxidoreductase</keyword>
<dbReference type="GO" id="GO:0006782">
    <property type="term" value="P:protoporphyrinogen IX biosynthetic process"/>
    <property type="evidence" value="ECO:0007669"/>
    <property type="project" value="TreeGrafter"/>
</dbReference>
<dbReference type="InterPro" id="IPR036406">
    <property type="entry name" value="Coprogen_oxidase_aer_sf"/>
</dbReference>
<evidence type="ECO:0000256" key="3">
    <source>
        <dbReference type="ARBA" id="ARBA00011738"/>
    </source>
</evidence>
<name>A0A2I2LFJ2_9FLAO</name>
<evidence type="ECO:0000256" key="6">
    <source>
        <dbReference type="ARBA" id="ARBA00023133"/>
    </source>
</evidence>
<proteinExistence type="inferred from homology"/>
<dbReference type="GO" id="GO:0005737">
    <property type="term" value="C:cytoplasm"/>
    <property type="evidence" value="ECO:0007669"/>
    <property type="project" value="TreeGrafter"/>
</dbReference>
<evidence type="ECO:0000313" key="8">
    <source>
        <dbReference type="EMBL" id="SOS58344.1"/>
    </source>
</evidence>
<dbReference type="Gene3D" id="3.40.1500.10">
    <property type="entry name" value="Coproporphyrinogen III oxidase, aerobic"/>
    <property type="match status" value="1"/>
</dbReference>
<comment type="similarity">
    <text evidence="2">Belongs to the aerobic coproporphyrinogen-III oxidase family.</text>
</comment>
<evidence type="ECO:0000256" key="7">
    <source>
        <dbReference type="ARBA" id="ARBA00023244"/>
    </source>
</evidence>
<dbReference type="PRINTS" id="PR00073">
    <property type="entry name" value="COPRGNOXDASE"/>
</dbReference>
<dbReference type="EC" id="1.3.3.3" evidence="4"/>
<organism evidence="8 9">
    <name type="scientific">Tenacibaculum finnmarkense genomovar ulcerans</name>
    <dbReference type="NCBI Taxonomy" id="2781388"/>
    <lineage>
        <taxon>Bacteria</taxon>
        <taxon>Pseudomonadati</taxon>
        <taxon>Bacteroidota</taxon>
        <taxon>Flavobacteriia</taxon>
        <taxon>Flavobacteriales</taxon>
        <taxon>Flavobacteriaceae</taxon>
        <taxon>Tenacibaculum</taxon>
        <taxon>Tenacibaculum finnmarkense</taxon>
    </lineage>
</organism>
<sequence>MKDQFYAYIQELQDTITSKLEQVDGSVKFQEDTWKRAEGGGGRTRVIENGAIFEKGGVNISKVFGELPEALRKQFGVENGDFFACGLSLVLHPNNPLVPTVHANWRYFEMYDEKGNIVTQWFGGGQDLTPYYLFEQDATHFHSVCKTACDKHHPDFYPKFKQTCDTYFWNTHREEARGIGGLFFDYLKETPEFSIEDRYNFVTEVGNSFLESYVPIVEKRKDIAYNKQQKDWQEVRRGRYVEFNLVHDRGTLFGLKTNGRIESILMSLPPVVQWKYNHHPEQGSEEAKLLAVLATPKNWV</sequence>
<evidence type="ECO:0000256" key="4">
    <source>
        <dbReference type="ARBA" id="ARBA00012869"/>
    </source>
</evidence>
<dbReference type="AlphaFoldDB" id="A0A2I2LFJ2"/>
<dbReference type="Pfam" id="PF01218">
    <property type="entry name" value="Coprogen_oxidas"/>
    <property type="match status" value="1"/>
</dbReference>
<dbReference type="RefSeq" id="WP_172504847.1">
    <property type="nucleotide sequence ID" value="NZ_OENE01000004.1"/>
</dbReference>
<dbReference type="PANTHER" id="PTHR10755:SF0">
    <property type="entry name" value="OXYGEN-DEPENDENT COPROPORPHYRINOGEN-III OXIDASE, MITOCHONDRIAL"/>
    <property type="match status" value="1"/>
</dbReference>
<reference evidence="8 9" key="1">
    <citation type="submission" date="2017-11" db="EMBL/GenBank/DDBJ databases">
        <authorList>
            <person name="Duchaud E."/>
        </authorList>
    </citation>
    <scope>NUCLEOTIDE SEQUENCE [LARGE SCALE GENOMIC DNA]</scope>
    <source>
        <strain evidence="8 9">TNO010</strain>
    </source>
</reference>
<dbReference type="InterPro" id="IPR001260">
    <property type="entry name" value="Coprogen_oxidase_aer"/>
</dbReference>
<gene>
    <name evidence="8" type="primary">hemF</name>
    <name evidence="8" type="ORF">TNO010_120148</name>
</gene>
<evidence type="ECO:0000256" key="5">
    <source>
        <dbReference type="ARBA" id="ARBA00023002"/>
    </source>
</evidence>
<dbReference type="EMBL" id="OENE01000004">
    <property type="protein sequence ID" value="SOS58344.1"/>
    <property type="molecule type" value="Genomic_DNA"/>
</dbReference>
<dbReference type="GO" id="GO:0004109">
    <property type="term" value="F:coproporphyrinogen oxidase activity"/>
    <property type="evidence" value="ECO:0007669"/>
    <property type="project" value="UniProtKB-EC"/>
</dbReference>
<comment type="subunit">
    <text evidence="3">Homodimer.</text>
</comment>
<evidence type="ECO:0000256" key="2">
    <source>
        <dbReference type="ARBA" id="ARBA00010644"/>
    </source>
</evidence>
<keyword evidence="6" id="KW-0350">Heme biosynthesis</keyword>
<dbReference type="PIRSF" id="PIRSF000166">
    <property type="entry name" value="Coproporphyri_ox"/>
    <property type="match status" value="1"/>
</dbReference>